<gene>
    <name evidence="2" type="ORF">GTH23_10675</name>
</gene>
<name>A0ABX6JNJ3_9GAMM</name>
<dbReference type="Pfam" id="PF00805">
    <property type="entry name" value="Pentapeptide"/>
    <property type="match status" value="1"/>
</dbReference>
<dbReference type="Gene3D" id="1.25.40.300">
    <property type="entry name" value="Putative secreted effector protein"/>
    <property type="match status" value="1"/>
</dbReference>
<dbReference type="Proteomes" id="UP000501338">
    <property type="component" value="Chromosome"/>
</dbReference>
<dbReference type="InterPro" id="IPR025725">
    <property type="entry name" value="SopA-like_cat"/>
</dbReference>
<dbReference type="PANTHER" id="PTHR14136">
    <property type="entry name" value="BTB_POZ DOMAIN-CONTAINING PROTEIN KCTD9"/>
    <property type="match status" value="1"/>
</dbReference>
<proteinExistence type="predicted"/>
<organism evidence="2 3">
    <name type="scientific">Proteus terrae subsp. cibarius</name>
    <dbReference type="NCBI Taxonomy" id="626774"/>
    <lineage>
        <taxon>Bacteria</taxon>
        <taxon>Pseudomonadati</taxon>
        <taxon>Pseudomonadota</taxon>
        <taxon>Gammaproteobacteria</taxon>
        <taxon>Enterobacterales</taxon>
        <taxon>Morganellaceae</taxon>
        <taxon>Proteus</taxon>
    </lineage>
</organism>
<keyword evidence="3" id="KW-1185">Reference proteome</keyword>
<accession>A0ABX6JNJ3</accession>
<reference evidence="2 3" key="1">
    <citation type="submission" date="2020-01" db="EMBL/GenBank/DDBJ databases">
        <title>The genomic epidemiology of tigecycline resistance gene tet(X) variants in a swine farm in China.</title>
        <authorList>
            <person name="Peng K."/>
            <person name="Li R."/>
        </authorList>
    </citation>
    <scope>NUCLEOTIDE SEQUENCE [LARGE SCALE GENOMIC DNA]</scope>
    <source>
        <strain evidence="2 3">ZF1</strain>
    </source>
</reference>
<dbReference type="Gene3D" id="2.160.20.80">
    <property type="entry name" value="E3 ubiquitin-protein ligase SopA"/>
    <property type="match status" value="1"/>
</dbReference>
<dbReference type="Pfam" id="PF13979">
    <property type="entry name" value="SopA_C"/>
    <property type="match status" value="1"/>
</dbReference>
<dbReference type="InterPro" id="IPR001646">
    <property type="entry name" value="5peptide_repeat"/>
</dbReference>
<evidence type="ECO:0000259" key="1">
    <source>
        <dbReference type="Pfam" id="PF13979"/>
    </source>
</evidence>
<sequence length="706" mass="82777">MNDLFTYLKVKITQNAVLSVELAEKSPSIRNFSLADKILTIKLTNEELKLQKNSKDISFIQEKIENYESLFLKLNEVKRRYAYKDKCIIELKKSLVMNQIEKKQKEKIIEDYKNRGVSYNFMNKDINNFINENLVDFLFVNNKVHNGYFHKCDINDGIISGLDVYNSKFYNCNISKFTFKDCNLIKSDFYSSTINNSTFNHCDLTNANLECANIENVSFIDSNLSGAKIKVKTANFENAKLDNASIEFDMSFLNSIKNKNSLFETISSLFKTISSIDEKYTEIKTSLMKDLLLKINHIISNNYNNVGISLSLILDNIFSNKYFCKDDVIKKFITEILYTSYFNNEYSNYIDKLSPDFLSFYLDIIDNNELISFMLNKNHHFIKLMVLSLYHENTSIKDRARELYIKYLNLEEIQPFTKTIFFGCGDKAVDWGDKSNYNYILIGSNKKIIIDHENIVNMLFNNNLENNSSWNKFYLYIEDKLQIYSKINYKELFSYLELFPRYGIQSVPNFLIFEDSYKKTINQIESNKWLSLIKSSKFYYQFHYALIGIPPSSNAKLIDFERQKDLAEIFMPFLSISDNEIKKNSLNIEHYQKLCEVFNITSADNKLKSQYLLSLSILIIKYSSESVFGMELNSPEILRRYAYALMNKANELNPKLMGGNFDKWGNKLLGINKAFQCTDMLFSVMSDYGKKHFKNIFYKILPLHWR</sequence>
<dbReference type="Gene3D" id="3.40.1850.10">
    <property type="entry name" value="HECT-like ubiquitin ligase"/>
    <property type="match status" value="1"/>
</dbReference>
<dbReference type="Gene3D" id="1.10.4140.10">
    <property type="entry name" value="effector protein (NleL)"/>
    <property type="match status" value="1"/>
</dbReference>
<protein>
    <recommendedName>
        <fullName evidence="1">E3 ubiquitin-protein ligase SopA-like catalytic domain-containing protein</fullName>
    </recommendedName>
</protein>
<dbReference type="PANTHER" id="PTHR14136:SF17">
    <property type="entry name" value="BTB_POZ DOMAIN-CONTAINING PROTEIN KCTD9"/>
    <property type="match status" value="1"/>
</dbReference>
<feature type="domain" description="E3 ubiquitin-protein ligase SopA-like catalytic" evidence="1">
    <location>
        <begin position="553"/>
        <end position="706"/>
    </location>
</feature>
<dbReference type="RefSeq" id="WP_156733147.1">
    <property type="nucleotide sequence ID" value="NZ_CP045008.1"/>
</dbReference>
<dbReference type="InterPro" id="IPR038270">
    <property type="entry name" value="SopA-like_catalytic_sf"/>
</dbReference>
<dbReference type="EMBL" id="CP047340">
    <property type="protein sequence ID" value="QIF90472.1"/>
    <property type="molecule type" value="Genomic_DNA"/>
</dbReference>
<dbReference type="InterPro" id="IPR051082">
    <property type="entry name" value="Pentapeptide-BTB/POZ_domain"/>
</dbReference>
<dbReference type="SUPFAM" id="SSF141571">
    <property type="entry name" value="Pentapeptide repeat-like"/>
    <property type="match status" value="1"/>
</dbReference>
<evidence type="ECO:0000313" key="3">
    <source>
        <dbReference type="Proteomes" id="UP000501338"/>
    </source>
</evidence>
<evidence type="ECO:0000313" key="2">
    <source>
        <dbReference type="EMBL" id="QIF90472.1"/>
    </source>
</evidence>